<dbReference type="EMBL" id="LVHI01000006">
    <property type="protein sequence ID" value="OAK56120.1"/>
    <property type="molecule type" value="Genomic_DNA"/>
</dbReference>
<proteinExistence type="inferred from homology"/>
<dbReference type="Proteomes" id="UP000077519">
    <property type="component" value="Unassembled WGS sequence"/>
</dbReference>
<protein>
    <recommendedName>
        <fullName evidence="2">Antitoxin</fullName>
    </recommendedName>
</protein>
<sequence>MYMTTLPVADARARLSNIVDDAERTHARYEITRNGHRVAVLLGADDFDALQETIAVLSDQELLASHVQGQTELTKGDSLDAEQLAAAMKAAGRSGRA</sequence>
<dbReference type="InterPro" id="IPR036165">
    <property type="entry name" value="YefM-like_sf"/>
</dbReference>
<evidence type="ECO:0000313" key="3">
    <source>
        <dbReference type="EMBL" id="OAK56120.1"/>
    </source>
</evidence>
<keyword evidence="4" id="KW-1185">Reference proteome</keyword>
<dbReference type="PANTHER" id="PTHR33713:SF10">
    <property type="entry name" value="ANTITOXIN YAFN"/>
    <property type="match status" value="1"/>
</dbReference>
<reference evidence="3 4" key="1">
    <citation type="submission" date="2016-03" db="EMBL/GenBank/DDBJ databases">
        <title>Genome sequence of Rhodococcus kyotonensis KB10.</title>
        <authorList>
            <person name="Jeong H."/>
            <person name="Hong C.E."/>
            <person name="Jo S.H."/>
            <person name="Park J.M."/>
        </authorList>
    </citation>
    <scope>NUCLEOTIDE SEQUENCE [LARGE SCALE GENOMIC DNA]</scope>
    <source>
        <strain evidence="3 4">KB10</strain>
    </source>
</reference>
<name>A0A177YLI4_9NOCA</name>
<organism evidence="3 4">
    <name type="scientific">Rhodococcoides kyotonense</name>
    <dbReference type="NCBI Taxonomy" id="398843"/>
    <lineage>
        <taxon>Bacteria</taxon>
        <taxon>Bacillati</taxon>
        <taxon>Actinomycetota</taxon>
        <taxon>Actinomycetes</taxon>
        <taxon>Mycobacteriales</taxon>
        <taxon>Nocardiaceae</taxon>
        <taxon>Rhodococcoides</taxon>
    </lineage>
</organism>
<dbReference type="PANTHER" id="PTHR33713">
    <property type="entry name" value="ANTITOXIN YAFN-RELATED"/>
    <property type="match status" value="1"/>
</dbReference>
<dbReference type="Pfam" id="PF02604">
    <property type="entry name" value="PhdYeFM_antitox"/>
    <property type="match status" value="1"/>
</dbReference>
<comment type="similarity">
    <text evidence="1 2">Belongs to the phD/YefM antitoxin family.</text>
</comment>
<dbReference type="Gene3D" id="3.40.1620.10">
    <property type="entry name" value="YefM-like domain"/>
    <property type="match status" value="1"/>
</dbReference>
<evidence type="ECO:0000313" key="4">
    <source>
        <dbReference type="Proteomes" id="UP000077519"/>
    </source>
</evidence>
<gene>
    <name evidence="3" type="ORF">A3K89_18185</name>
</gene>
<accession>A0A177YLI4</accession>
<dbReference type="NCBIfam" id="TIGR01552">
    <property type="entry name" value="phd_fam"/>
    <property type="match status" value="1"/>
</dbReference>
<comment type="caution">
    <text evidence="3">The sequence shown here is derived from an EMBL/GenBank/DDBJ whole genome shotgun (WGS) entry which is preliminary data.</text>
</comment>
<evidence type="ECO:0000256" key="2">
    <source>
        <dbReference type="RuleBase" id="RU362080"/>
    </source>
</evidence>
<dbReference type="InterPro" id="IPR051405">
    <property type="entry name" value="phD/YefM_antitoxin"/>
</dbReference>
<dbReference type="SUPFAM" id="SSF143120">
    <property type="entry name" value="YefM-like"/>
    <property type="match status" value="1"/>
</dbReference>
<dbReference type="AlphaFoldDB" id="A0A177YLI4"/>
<comment type="function">
    <text evidence="2">Antitoxin component of a type II toxin-antitoxin (TA) system.</text>
</comment>
<dbReference type="InterPro" id="IPR006442">
    <property type="entry name" value="Antitoxin_Phd/YefM"/>
</dbReference>
<evidence type="ECO:0000256" key="1">
    <source>
        <dbReference type="ARBA" id="ARBA00009981"/>
    </source>
</evidence>
<dbReference type="Gene3D" id="1.10.1220.170">
    <property type="match status" value="1"/>
</dbReference>